<feature type="compositionally biased region" description="Polar residues" evidence="4">
    <location>
        <begin position="886"/>
        <end position="897"/>
    </location>
</feature>
<dbReference type="eggNOG" id="KOG1171">
    <property type="taxonomic scope" value="Eukaryota"/>
</dbReference>
<comment type="similarity">
    <text evidence="2">Belongs to the lin-54 family.</text>
</comment>
<dbReference type="Proteomes" id="UP000189701">
    <property type="component" value="Unplaced"/>
</dbReference>
<feature type="compositionally biased region" description="Polar residues" evidence="4">
    <location>
        <begin position="951"/>
        <end position="962"/>
    </location>
</feature>
<feature type="compositionally biased region" description="Low complexity" evidence="4">
    <location>
        <begin position="145"/>
        <end position="159"/>
    </location>
</feature>
<feature type="region of interest" description="Disordered" evidence="4">
    <location>
        <begin position="65"/>
        <end position="127"/>
    </location>
</feature>
<dbReference type="Pfam" id="PF03638">
    <property type="entry name" value="TCR"/>
    <property type="match status" value="2"/>
</dbReference>
<dbReference type="SMART" id="SM01114">
    <property type="entry name" value="CXC"/>
    <property type="match status" value="2"/>
</dbReference>
<dbReference type="GeneID" id="104215065"/>
<accession>A0A1U7VL96</accession>
<evidence type="ECO:0000256" key="4">
    <source>
        <dbReference type="SAM" id="MobiDB-lite"/>
    </source>
</evidence>
<keyword evidence="6" id="KW-1185">Reference proteome</keyword>
<evidence type="ECO:0000313" key="6">
    <source>
        <dbReference type="Proteomes" id="UP000189701"/>
    </source>
</evidence>
<feature type="compositionally biased region" description="Basic and acidic residues" evidence="4">
    <location>
        <begin position="203"/>
        <end position="215"/>
    </location>
</feature>
<feature type="compositionally biased region" description="Low complexity" evidence="4">
    <location>
        <begin position="363"/>
        <end position="383"/>
    </location>
</feature>
<dbReference type="OrthoDB" id="6283463at2759"/>
<reference evidence="6" key="1">
    <citation type="journal article" date="2013" name="Genome Biol.">
        <title>Reference genomes and transcriptomes of Nicotiana sylvestris and Nicotiana tomentosiformis.</title>
        <authorList>
            <person name="Sierro N."/>
            <person name="Battey J.N."/>
            <person name="Ouadi S."/>
            <person name="Bovet L."/>
            <person name="Goepfert S."/>
            <person name="Bakaher N."/>
            <person name="Peitsch M.C."/>
            <person name="Ivanov N.V."/>
        </authorList>
    </citation>
    <scope>NUCLEOTIDE SEQUENCE [LARGE SCALE GENOMIC DNA]</scope>
</reference>
<feature type="compositionally biased region" description="Polar residues" evidence="4">
    <location>
        <begin position="90"/>
        <end position="124"/>
    </location>
</feature>
<evidence type="ECO:0000256" key="2">
    <source>
        <dbReference type="ARBA" id="ARBA00007267"/>
    </source>
</evidence>
<dbReference type="PANTHER" id="PTHR46159">
    <property type="entry name" value="PROTEIN TESMIN/TSO1-LIKE CXC 2"/>
    <property type="match status" value="1"/>
</dbReference>
<dbReference type="STRING" id="4096.A0A1U7VL96"/>
<dbReference type="GO" id="GO:0003700">
    <property type="term" value="F:DNA-binding transcription factor activity"/>
    <property type="evidence" value="ECO:0007669"/>
    <property type="project" value="InterPro"/>
</dbReference>
<feature type="region of interest" description="Disordered" evidence="4">
    <location>
        <begin position="145"/>
        <end position="232"/>
    </location>
</feature>
<protein>
    <submittedName>
        <fullName evidence="7">CRC domain-containing protein TSO1-like</fullName>
    </submittedName>
</protein>
<dbReference type="PROSITE" id="PS51634">
    <property type="entry name" value="CRC"/>
    <property type="match status" value="1"/>
</dbReference>
<dbReference type="AlphaFoldDB" id="A0A1U7VL96"/>
<reference evidence="7" key="2">
    <citation type="submission" date="2025-08" db="UniProtKB">
        <authorList>
            <consortium name="RefSeq"/>
        </authorList>
    </citation>
    <scope>IDENTIFICATION</scope>
    <source>
        <tissue evidence="7">Leaf</tissue>
    </source>
</reference>
<dbReference type="PANTHER" id="PTHR46159:SF6">
    <property type="entry name" value="OS12G0605300 PROTEIN"/>
    <property type="match status" value="1"/>
</dbReference>
<evidence type="ECO:0000256" key="1">
    <source>
        <dbReference type="ARBA" id="ARBA00004123"/>
    </source>
</evidence>
<feature type="region of interest" description="Disordered" evidence="4">
    <location>
        <begin position="499"/>
        <end position="541"/>
    </location>
</feature>
<dbReference type="KEGG" id="nsy:104215065"/>
<evidence type="ECO:0000313" key="7">
    <source>
        <dbReference type="RefSeq" id="XP_009763114.1"/>
    </source>
</evidence>
<sequence length="962" mass="103613">MDSPEPSSKTATINSTINPTHAEDSPVFSYISNLSPIQPVKAAPVVQGFPGLNSPPLLFTSPRVSAHSRLRRSQFPQLSSEVFSGKNEDNNNAITDSDGNGASVSQLRSELSPSVQKVSDNNISVPDESGSLIRCVDEFLVDVSNSESANPSNSTNPSPKVADNIPQSPNSAAESVADFASKDARKDEIPKDAARVVVEQAEEENKGKSSSDQKDNGIYNTSTDSDLPSPDLCTKIEPDLPADNSLHYHCSDRQMAQLSRADHAMLDEASDIQTELLENAHDCRNDNDKINSMSSAPDECIMQHDSQTKAGQYQSGIRRRCLQFEDAQRKISPTSVGLQNASDVVSCSIPPVSPAVIEVIASGSSNRSSTASSRPSTQLTSSSDNFGSFAVKVPKPSGIGLHLNSIAMQAGSRGSRATVSVKSAERGNLSISGKKLMSMMSCHPSENLKSCSISSNVVGSHLTIGDNDGEHESYGTNAESAASLHLNAAKPLNNTVLLKPTEHTISHKRKSSSEYIDSPMNYNQSSPKKKRKKSSDAYDGDGCKRCNCKKSKCLKLYCDCFAAGIYCAGSCACQGCFNRLEYEDTVNDVRQQIQSRNPLAFCPKIVQHPTDSPASILGAEGASFTPPSARHKRGCSCKKSMCLKKYCECYQANVGCSSGCRCEGCKNVYGLKEEYGKDLVKKHCITERLEKPVEEKVEMVTATSGLLQIDPRNQCNLTPPTPSFQCSNRGKNASKSWFTSGRYLSSPESGQAIYGLSPASPTSSKNHDIDQETTGDIMDLVTFDQEFNYGNAKLANEFSPGFHVTGNTDDLLALPKSQDLASNTGGQLIPQTVHFQSTWPLSWRDSPITPMNQFDGSGMNALELLNSDKKPYAMEDDTPEILKDSSMPQTGVKVSSPNKKRISPPNRHLNELGSSSSGGGLKTGRKFILRAVPSFPPLTPCIDSKDVATHSVDNSQKGSSGK</sequence>
<comment type="subcellular location">
    <subcellularLocation>
        <location evidence="1">Nucleus</location>
    </subcellularLocation>
</comment>
<evidence type="ECO:0000259" key="5">
    <source>
        <dbReference type="PROSITE" id="PS51634"/>
    </source>
</evidence>
<organism evidence="6 7">
    <name type="scientific">Nicotiana sylvestris</name>
    <name type="common">Wood tobacco</name>
    <name type="synonym">South American tobacco</name>
    <dbReference type="NCBI Taxonomy" id="4096"/>
    <lineage>
        <taxon>Eukaryota</taxon>
        <taxon>Viridiplantae</taxon>
        <taxon>Streptophyta</taxon>
        <taxon>Embryophyta</taxon>
        <taxon>Tracheophyta</taxon>
        <taxon>Spermatophyta</taxon>
        <taxon>Magnoliopsida</taxon>
        <taxon>eudicotyledons</taxon>
        <taxon>Gunneridae</taxon>
        <taxon>Pentapetalae</taxon>
        <taxon>asterids</taxon>
        <taxon>lamiids</taxon>
        <taxon>Solanales</taxon>
        <taxon>Solanaceae</taxon>
        <taxon>Nicotianoideae</taxon>
        <taxon>Nicotianeae</taxon>
        <taxon>Nicotiana</taxon>
    </lineage>
</organism>
<evidence type="ECO:0000256" key="3">
    <source>
        <dbReference type="ARBA" id="ARBA00023242"/>
    </source>
</evidence>
<gene>
    <name evidence="7" type="primary">LOC104215065</name>
</gene>
<dbReference type="RefSeq" id="XP_009763114.1">
    <property type="nucleotide sequence ID" value="XM_009764812.1"/>
</dbReference>
<feature type="region of interest" description="Disordered" evidence="4">
    <location>
        <begin position="1"/>
        <end position="22"/>
    </location>
</feature>
<feature type="domain" description="CRC" evidence="5">
    <location>
        <begin position="542"/>
        <end position="670"/>
    </location>
</feature>
<dbReference type="InterPro" id="IPR033467">
    <property type="entry name" value="Tesmin/TSO1-like_CXC"/>
</dbReference>
<feature type="compositionally biased region" description="Polar residues" evidence="4">
    <location>
        <begin position="1"/>
        <end position="19"/>
    </location>
</feature>
<feature type="region of interest" description="Disordered" evidence="4">
    <location>
        <begin position="363"/>
        <end position="386"/>
    </location>
</feature>
<feature type="region of interest" description="Disordered" evidence="4">
    <location>
        <begin position="936"/>
        <end position="962"/>
    </location>
</feature>
<keyword evidence="3" id="KW-0539">Nucleus</keyword>
<dbReference type="InterPro" id="IPR044522">
    <property type="entry name" value="TSO1-like"/>
</dbReference>
<feature type="compositionally biased region" description="Basic and acidic residues" evidence="4">
    <location>
        <begin position="180"/>
        <end position="194"/>
    </location>
</feature>
<dbReference type="GO" id="GO:0005634">
    <property type="term" value="C:nucleus"/>
    <property type="evidence" value="ECO:0007669"/>
    <property type="project" value="UniProtKB-SubCell"/>
</dbReference>
<dbReference type="InterPro" id="IPR005172">
    <property type="entry name" value="CRC"/>
</dbReference>
<proteinExistence type="inferred from homology"/>
<name>A0A1U7VL96_NICSY</name>
<feature type="region of interest" description="Disordered" evidence="4">
    <location>
        <begin position="881"/>
        <end position="922"/>
    </location>
</feature>